<gene>
    <name evidence="1" type="ORF">Vadar_026649</name>
</gene>
<dbReference type="Proteomes" id="UP000828048">
    <property type="component" value="Chromosome 9"/>
</dbReference>
<sequence length="506" mass="55734">MRFSTAELTIAQPKQGSKLAMDANHEEDIEGRESLKLAAETGDINGLYGSIKKDPHVLDHIDAIPFVDTPLHTAASRGHTDFALEILRLKPLFGRKLNPDGLSSLHLALRNDKFETVKQLIKFDKELIRIKGREGVTPLHFIAKKASDGDRKRMDDPINADQQQGGTDEQQRALPNIEQEIVADDRVNILAEFLFACPNSVEDLTIQDETALHIAVKSNNQKAVAIMLGCIRRIGRKRVLDYKDKEGNTALHMAVSTSQDVIARSLRIAGALKSSSPDPSLAEFLNSPDRFSEVLFKLRFLLRRRVSMEVRNIGLVVAALIATATFQAVLSPPGGVGGPGDNSLFTNGTNINATVSSTNNLFAANTSFINATLLVPSEDPVKRLLFNGAINAGATRLLGVVRYGSVFCQFYALNTVAFVLSMLMIMFVLPFRPFAILHGALYCLMWSYGYSFPLISPSDVYSLYFMVTSVVCAALIFAARSATILMCQRNKRLQMLERLMMNSVGK</sequence>
<evidence type="ECO:0000313" key="2">
    <source>
        <dbReference type="Proteomes" id="UP000828048"/>
    </source>
</evidence>
<name>A0ACB7ZM08_9ERIC</name>
<organism evidence="1 2">
    <name type="scientific">Vaccinium darrowii</name>
    <dbReference type="NCBI Taxonomy" id="229202"/>
    <lineage>
        <taxon>Eukaryota</taxon>
        <taxon>Viridiplantae</taxon>
        <taxon>Streptophyta</taxon>
        <taxon>Embryophyta</taxon>
        <taxon>Tracheophyta</taxon>
        <taxon>Spermatophyta</taxon>
        <taxon>Magnoliopsida</taxon>
        <taxon>eudicotyledons</taxon>
        <taxon>Gunneridae</taxon>
        <taxon>Pentapetalae</taxon>
        <taxon>asterids</taxon>
        <taxon>Ericales</taxon>
        <taxon>Ericaceae</taxon>
        <taxon>Vaccinioideae</taxon>
        <taxon>Vaccinieae</taxon>
        <taxon>Vaccinium</taxon>
    </lineage>
</organism>
<keyword evidence="2" id="KW-1185">Reference proteome</keyword>
<accession>A0ACB7ZM08</accession>
<dbReference type="EMBL" id="CM037159">
    <property type="protein sequence ID" value="KAH7866917.1"/>
    <property type="molecule type" value="Genomic_DNA"/>
</dbReference>
<reference evidence="1 2" key="1">
    <citation type="journal article" date="2021" name="Hortic Res">
        <title>High-quality reference genome and annotation aids understanding of berry development for evergreen blueberry (Vaccinium darrowii).</title>
        <authorList>
            <person name="Yu J."/>
            <person name="Hulse-Kemp A.M."/>
            <person name="Babiker E."/>
            <person name="Staton M."/>
        </authorList>
    </citation>
    <scope>NUCLEOTIDE SEQUENCE [LARGE SCALE GENOMIC DNA]</scope>
    <source>
        <strain evidence="2">cv. NJ 8807/NJ 8810</strain>
        <tissue evidence="1">Young leaf</tissue>
    </source>
</reference>
<evidence type="ECO:0000313" key="1">
    <source>
        <dbReference type="EMBL" id="KAH7866917.1"/>
    </source>
</evidence>
<protein>
    <submittedName>
        <fullName evidence="1">Uncharacterized protein</fullName>
    </submittedName>
</protein>
<proteinExistence type="predicted"/>
<comment type="caution">
    <text evidence="1">The sequence shown here is derived from an EMBL/GenBank/DDBJ whole genome shotgun (WGS) entry which is preliminary data.</text>
</comment>